<dbReference type="Proteomes" id="UP000299102">
    <property type="component" value="Unassembled WGS sequence"/>
</dbReference>
<reference evidence="2 3" key="1">
    <citation type="journal article" date="2019" name="Commun. Biol.">
        <title>The bagworm genome reveals a unique fibroin gene that provides high tensile strength.</title>
        <authorList>
            <person name="Kono N."/>
            <person name="Nakamura H."/>
            <person name="Ohtoshi R."/>
            <person name="Tomita M."/>
            <person name="Numata K."/>
            <person name="Arakawa K."/>
        </authorList>
    </citation>
    <scope>NUCLEOTIDE SEQUENCE [LARGE SCALE GENOMIC DNA]</scope>
</reference>
<keyword evidence="1" id="KW-0472">Membrane</keyword>
<accession>A0A4C2A1Z7</accession>
<gene>
    <name evidence="2" type="ORF">EVAR_64907_1</name>
</gene>
<organism evidence="2 3">
    <name type="scientific">Eumeta variegata</name>
    <name type="common">Bagworm moth</name>
    <name type="synonym">Eumeta japonica</name>
    <dbReference type="NCBI Taxonomy" id="151549"/>
    <lineage>
        <taxon>Eukaryota</taxon>
        <taxon>Metazoa</taxon>
        <taxon>Ecdysozoa</taxon>
        <taxon>Arthropoda</taxon>
        <taxon>Hexapoda</taxon>
        <taxon>Insecta</taxon>
        <taxon>Pterygota</taxon>
        <taxon>Neoptera</taxon>
        <taxon>Endopterygota</taxon>
        <taxon>Lepidoptera</taxon>
        <taxon>Glossata</taxon>
        <taxon>Ditrysia</taxon>
        <taxon>Tineoidea</taxon>
        <taxon>Psychidae</taxon>
        <taxon>Oiketicinae</taxon>
        <taxon>Eumeta</taxon>
    </lineage>
</organism>
<keyword evidence="1" id="KW-0812">Transmembrane</keyword>
<name>A0A4C2A1Z7_EUMVA</name>
<evidence type="ECO:0000313" key="3">
    <source>
        <dbReference type="Proteomes" id="UP000299102"/>
    </source>
</evidence>
<comment type="caution">
    <text evidence="2">The sequence shown here is derived from an EMBL/GenBank/DDBJ whole genome shotgun (WGS) entry which is preliminary data.</text>
</comment>
<keyword evidence="3" id="KW-1185">Reference proteome</keyword>
<dbReference type="AlphaFoldDB" id="A0A4C2A1Z7"/>
<feature type="transmembrane region" description="Helical" evidence="1">
    <location>
        <begin position="104"/>
        <end position="122"/>
    </location>
</feature>
<sequence length="213" mass="24394">MRSETTNSSLYAPQPRLKEILSKESYLATNTVDANLTLGKNSSRSLSLLIILRKQNIKMLPLTSYSRKNPHVLDDDDDGDDDDDDDDVIADGGFFVAFNAAKLYHYWMVLLFSFSFASKYAFATLKYEFGRRAVLMETKVAREVKNMEYVIVVIGHVTPSFLMTRSHLQLSWLTSRPLAEWFRLARDLQSERFREAVPPANDSKMASKHKDLN</sequence>
<keyword evidence="1" id="KW-1133">Transmembrane helix</keyword>
<dbReference type="EMBL" id="BGZK01002353">
    <property type="protein sequence ID" value="GBP93233.1"/>
    <property type="molecule type" value="Genomic_DNA"/>
</dbReference>
<evidence type="ECO:0000313" key="2">
    <source>
        <dbReference type="EMBL" id="GBP93233.1"/>
    </source>
</evidence>
<evidence type="ECO:0000256" key="1">
    <source>
        <dbReference type="SAM" id="Phobius"/>
    </source>
</evidence>
<protein>
    <submittedName>
        <fullName evidence="2">Uncharacterized protein</fullName>
    </submittedName>
</protein>
<proteinExistence type="predicted"/>